<dbReference type="GO" id="GO:0016301">
    <property type="term" value="F:kinase activity"/>
    <property type="evidence" value="ECO:0007669"/>
    <property type="project" value="UniProtKB-KW"/>
</dbReference>
<name>A0ABW6T1E0_9ACTN</name>
<evidence type="ECO:0000259" key="1">
    <source>
        <dbReference type="Pfam" id="PF00625"/>
    </source>
</evidence>
<dbReference type="Pfam" id="PF00625">
    <property type="entry name" value="Guanylate_kin"/>
    <property type="match status" value="1"/>
</dbReference>
<protein>
    <submittedName>
        <fullName evidence="2">Guanylate kinase</fullName>
    </submittedName>
</protein>
<evidence type="ECO:0000313" key="2">
    <source>
        <dbReference type="EMBL" id="MFF3671089.1"/>
    </source>
</evidence>
<evidence type="ECO:0000313" key="3">
    <source>
        <dbReference type="Proteomes" id="UP001602013"/>
    </source>
</evidence>
<sequence>MRPRGIVLYGPPASGKSTITAALADTDPQFTLLRKLKVGTGRTDEYDFVTAEHLEQLREAGRLLVETRRYGNTYAVDACTVEAMAEADQIPIVHVGSVADLHQLTDSGGDWLRVRLWVPRELCEQRSQSRGDTDTDKRLQAWDEAQTDLNVHAETATFDLSISTQDAEAVVVAREIAGAFAALAAEGEGAGRSVIGCDRAGCWSTAVGRGQSGAIRSR</sequence>
<keyword evidence="2" id="KW-0418">Kinase</keyword>
<reference evidence="2 3" key="1">
    <citation type="submission" date="2024-10" db="EMBL/GenBank/DDBJ databases">
        <title>The Natural Products Discovery Center: Release of the First 8490 Sequenced Strains for Exploring Actinobacteria Biosynthetic Diversity.</title>
        <authorList>
            <person name="Kalkreuter E."/>
            <person name="Kautsar S.A."/>
            <person name="Yang D."/>
            <person name="Bader C.D."/>
            <person name="Teijaro C.N."/>
            <person name="Fluegel L."/>
            <person name="Davis C.M."/>
            <person name="Simpson J.R."/>
            <person name="Lauterbach L."/>
            <person name="Steele A.D."/>
            <person name="Gui C."/>
            <person name="Meng S."/>
            <person name="Li G."/>
            <person name="Viehrig K."/>
            <person name="Ye F."/>
            <person name="Su P."/>
            <person name="Kiefer A.F."/>
            <person name="Nichols A."/>
            <person name="Cepeda A.J."/>
            <person name="Yan W."/>
            <person name="Fan B."/>
            <person name="Jiang Y."/>
            <person name="Adhikari A."/>
            <person name="Zheng C.-J."/>
            <person name="Schuster L."/>
            <person name="Cowan T.M."/>
            <person name="Smanski M.J."/>
            <person name="Chevrette M.G."/>
            <person name="De Carvalho L.P.S."/>
            <person name="Shen B."/>
        </authorList>
    </citation>
    <scope>NUCLEOTIDE SEQUENCE [LARGE SCALE GENOMIC DNA]</scope>
    <source>
        <strain evidence="2 3">NPDC002173</strain>
    </source>
</reference>
<dbReference type="EMBL" id="JBIASD010000039">
    <property type="protein sequence ID" value="MFF3671089.1"/>
    <property type="molecule type" value="Genomic_DNA"/>
</dbReference>
<dbReference type="SUPFAM" id="SSF52540">
    <property type="entry name" value="P-loop containing nucleoside triphosphate hydrolases"/>
    <property type="match status" value="1"/>
</dbReference>
<dbReference type="Proteomes" id="UP001602013">
    <property type="component" value="Unassembled WGS sequence"/>
</dbReference>
<keyword evidence="2" id="KW-0808">Transferase</keyword>
<dbReference type="InterPro" id="IPR008145">
    <property type="entry name" value="GK/Ca_channel_bsu"/>
</dbReference>
<gene>
    <name evidence="2" type="ORF">ACFYXI_36430</name>
</gene>
<organism evidence="2 3">
    <name type="scientific">Microtetraspora malaysiensis</name>
    <dbReference type="NCBI Taxonomy" id="161358"/>
    <lineage>
        <taxon>Bacteria</taxon>
        <taxon>Bacillati</taxon>
        <taxon>Actinomycetota</taxon>
        <taxon>Actinomycetes</taxon>
        <taxon>Streptosporangiales</taxon>
        <taxon>Streptosporangiaceae</taxon>
        <taxon>Microtetraspora</taxon>
    </lineage>
</organism>
<dbReference type="InterPro" id="IPR027417">
    <property type="entry name" value="P-loop_NTPase"/>
</dbReference>
<dbReference type="Gene3D" id="3.40.50.300">
    <property type="entry name" value="P-loop containing nucleotide triphosphate hydrolases"/>
    <property type="match status" value="1"/>
</dbReference>
<accession>A0ABW6T1E0</accession>
<dbReference type="RefSeq" id="WP_387417287.1">
    <property type="nucleotide sequence ID" value="NZ_JBIASD010000039.1"/>
</dbReference>
<keyword evidence="3" id="KW-1185">Reference proteome</keyword>
<feature type="domain" description="Guanylate kinase/L-type calcium channel beta subunit" evidence="1">
    <location>
        <begin position="4"/>
        <end position="169"/>
    </location>
</feature>
<proteinExistence type="predicted"/>
<comment type="caution">
    <text evidence="2">The sequence shown here is derived from an EMBL/GenBank/DDBJ whole genome shotgun (WGS) entry which is preliminary data.</text>
</comment>